<sequence>MPQRTVRTLLFRRAGSDAAFGRRLVLSVTATAVAAVPFALALVLVTSGWPPLHRLDLEAAEGMHRAVLDRPVVVRVLEFLTGVVWDPVTMRLAVAALVVWLLTRRAWRLAAWAGVTATAGGLTGLLVKNMVERARPHLPDPVSHAPGFSFPSGHAMTATTSCAVLLLVLLPLVPPSRRFLAWGLAVLSVIGVGFTRVALGVHWVSDVVGGWLLGLAVVTATTLVFETWRTDAGLRRTDPAEEGLEPELRSSAPEPALAPRRGADG</sequence>
<evidence type="ECO:0000256" key="2">
    <source>
        <dbReference type="SAM" id="Phobius"/>
    </source>
</evidence>
<dbReference type="EMBL" id="BNBE01000004">
    <property type="protein sequence ID" value="GHG27196.1"/>
    <property type="molecule type" value="Genomic_DNA"/>
</dbReference>
<feature type="transmembrane region" description="Helical" evidence="2">
    <location>
        <begin position="79"/>
        <end position="102"/>
    </location>
</feature>
<feature type="domain" description="Phosphatidic acid phosphatase type 2/haloperoxidase" evidence="3">
    <location>
        <begin position="107"/>
        <end position="222"/>
    </location>
</feature>
<gene>
    <name evidence="4" type="ORF">GCM10017667_74890</name>
</gene>
<feature type="region of interest" description="Disordered" evidence="1">
    <location>
        <begin position="236"/>
        <end position="265"/>
    </location>
</feature>
<feature type="transmembrane region" description="Helical" evidence="2">
    <location>
        <begin position="109"/>
        <end position="131"/>
    </location>
</feature>
<feature type="transmembrane region" description="Helical" evidence="2">
    <location>
        <begin position="151"/>
        <end position="172"/>
    </location>
</feature>
<accession>A0A919BXP2</accession>
<organism evidence="4 5">
    <name type="scientific">Streptomyces filamentosus</name>
    <name type="common">Streptomyces roseosporus</name>
    <dbReference type="NCBI Taxonomy" id="67294"/>
    <lineage>
        <taxon>Bacteria</taxon>
        <taxon>Bacillati</taxon>
        <taxon>Actinomycetota</taxon>
        <taxon>Actinomycetes</taxon>
        <taxon>Kitasatosporales</taxon>
        <taxon>Streptomycetaceae</taxon>
        <taxon>Streptomyces</taxon>
    </lineage>
</organism>
<dbReference type="GeneID" id="95662580"/>
<dbReference type="Gene3D" id="1.20.144.10">
    <property type="entry name" value="Phosphatidic acid phosphatase type 2/haloperoxidase"/>
    <property type="match status" value="1"/>
</dbReference>
<dbReference type="Pfam" id="PF01569">
    <property type="entry name" value="PAP2"/>
    <property type="match status" value="1"/>
</dbReference>
<keyword evidence="2" id="KW-0472">Membrane</keyword>
<feature type="transmembrane region" description="Helical" evidence="2">
    <location>
        <begin position="210"/>
        <end position="228"/>
    </location>
</feature>
<reference evidence="4" key="2">
    <citation type="submission" date="2020-09" db="EMBL/GenBank/DDBJ databases">
        <authorList>
            <person name="Sun Q."/>
            <person name="Ohkuma M."/>
        </authorList>
    </citation>
    <scope>NUCLEOTIDE SEQUENCE</scope>
    <source>
        <strain evidence="4">JCM 4122</strain>
    </source>
</reference>
<dbReference type="AlphaFoldDB" id="A0A919BXP2"/>
<dbReference type="RefSeq" id="WP_150234153.1">
    <property type="nucleotide sequence ID" value="NZ_BNBE01000004.1"/>
</dbReference>
<evidence type="ECO:0000256" key="1">
    <source>
        <dbReference type="SAM" id="MobiDB-lite"/>
    </source>
</evidence>
<dbReference type="InterPro" id="IPR036938">
    <property type="entry name" value="PAP2/HPO_sf"/>
</dbReference>
<keyword evidence="2" id="KW-0812">Transmembrane</keyword>
<dbReference type="SUPFAM" id="SSF48317">
    <property type="entry name" value="Acid phosphatase/Vanadium-dependent haloperoxidase"/>
    <property type="match status" value="1"/>
</dbReference>
<keyword evidence="2" id="KW-1133">Transmembrane helix</keyword>
<evidence type="ECO:0000313" key="4">
    <source>
        <dbReference type="EMBL" id="GHG27196.1"/>
    </source>
</evidence>
<keyword evidence="5" id="KW-1185">Reference proteome</keyword>
<evidence type="ECO:0000313" key="5">
    <source>
        <dbReference type="Proteomes" id="UP000632849"/>
    </source>
</evidence>
<dbReference type="PANTHER" id="PTHR14969">
    <property type="entry name" value="SPHINGOSINE-1-PHOSPHATE PHOSPHOHYDROLASE"/>
    <property type="match status" value="1"/>
</dbReference>
<feature type="transmembrane region" description="Helical" evidence="2">
    <location>
        <begin position="179"/>
        <end position="204"/>
    </location>
</feature>
<proteinExistence type="predicted"/>
<dbReference type="PANTHER" id="PTHR14969:SF13">
    <property type="entry name" value="AT30094P"/>
    <property type="match status" value="1"/>
</dbReference>
<comment type="caution">
    <text evidence="4">The sequence shown here is derived from an EMBL/GenBank/DDBJ whole genome shotgun (WGS) entry which is preliminary data.</text>
</comment>
<feature type="transmembrane region" description="Helical" evidence="2">
    <location>
        <begin position="20"/>
        <end position="45"/>
    </location>
</feature>
<dbReference type="SMART" id="SM00014">
    <property type="entry name" value="acidPPc"/>
    <property type="match status" value="1"/>
</dbReference>
<reference evidence="4" key="1">
    <citation type="journal article" date="2014" name="Int. J. Syst. Evol. Microbiol.">
        <title>Complete genome sequence of Corynebacterium casei LMG S-19264T (=DSM 44701T), isolated from a smear-ripened cheese.</title>
        <authorList>
            <consortium name="US DOE Joint Genome Institute (JGI-PGF)"/>
            <person name="Walter F."/>
            <person name="Albersmeier A."/>
            <person name="Kalinowski J."/>
            <person name="Ruckert C."/>
        </authorList>
    </citation>
    <scope>NUCLEOTIDE SEQUENCE</scope>
    <source>
        <strain evidence="4">JCM 4122</strain>
    </source>
</reference>
<dbReference type="InterPro" id="IPR000326">
    <property type="entry name" value="PAP2/HPO"/>
</dbReference>
<protein>
    <recommendedName>
        <fullName evidence="3">Phosphatidic acid phosphatase type 2/haloperoxidase domain-containing protein</fullName>
    </recommendedName>
</protein>
<dbReference type="CDD" id="cd03392">
    <property type="entry name" value="PAP2_like_2"/>
    <property type="match status" value="1"/>
</dbReference>
<evidence type="ECO:0000259" key="3">
    <source>
        <dbReference type="SMART" id="SM00014"/>
    </source>
</evidence>
<name>A0A919BXP2_STRFL</name>
<dbReference type="Proteomes" id="UP000632849">
    <property type="component" value="Unassembled WGS sequence"/>
</dbReference>